<accession>K1S974</accession>
<dbReference type="GO" id="GO:0071269">
    <property type="term" value="P:L-homocysteine biosynthetic process"/>
    <property type="evidence" value="ECO:0007669"/>
    <property type="project" value="TreeGrafter"/>
</dbReference>
<dbReference type="GO" id="GO:0006535">
    <property type="term" value="P:cysteine biosynthetic process from serine"/>
    <property type="evidence" value="ECO:0007669"/>
    <property type="project" value="TreeGrafter"/>
</dbReference>
<keyword evidence="3" id="KW-0808">Transferase</keyword>
<reference evidence="5" key="1">
    <citation type="journal article" date="2013" name="Environ. Microbiol.">
        <title>Microbiota from the distal guts of lean and obese adolescents exhibit partial functional redundancy besides clear differences in community structure.</title>
        <authorList>
            <person name="Ferrer M."/>
            <person name="Ruiz A."/>
            <person name="Lanza F."/>
            <person name="Haange S.B."/>
            <person name="Oberbach A."/>
            <person name="Till H."/>
            <person name="Bargiela R."/>
            <person name="Campoy C."/>
            <person name="Segura M.T."/>
            <person name="Richter M."/>
            <person name="von Bergen M."/>
            <person name="Seifert J."/>
            <person name="Suarez A."/>
        </authorList>
    </citation>
    <scope>NUCLEOTIDE SEQUENCE</scope>
</reference>
<organism evidence="5">
    <name type="scientific">human gut metagenome</name>
    <dbReference type="NCBI Taxonomy" id="408170"/>
    <lineage>
        <taxon>unclassified sequences</taxon>
        <taxon>metagenomes</taxon>
        <taxon>organismal metagenomes</taxon>
    </lineage>
</organism>
<dbReference type="Gene3D" id="3.90.1150.10">
    <property type="entry name" value="Aspartate Aminotransferase, domain 1"/>
    <property type="match status" value="1"/>
</dbReference>
<comment type="cofactor">
    <cofactor evidence="1">
        <name>pyridoxal 5'-phosphate</name>
        <dbReference type="ChEBI" id="CHEBI:597326"/>
    </cofactor>
</comment>
<dbReference type="InterPro" id="IPR015424">
    <property type="entry name" value="PyrdxlP-dep_Trfase"/>
</dbReference>
<dbReference type="AlphaFoldDB" id="K1S974"/>
<dbReference type="Pfam" id="PF01053">
    <property type="entry name" value="Cys_Met_Meta_PP"/>
    <property type="match status" value="1"/>
</dbReference>
<evidence type="ECO:0000256" key="1">
    <source>
        <dbReference type="ARBA" id="ARBA00001933"/>
    </source>
</evidence>
<feature type="non-terminal residue" evidence="5">
    <location>
        <position position="1"/>
    </location>
</feature>
<evidence type="ECO:0000256" key="4">
    <source>
        <dbReference type="ARBA" id="ARBA00022898"/>
    </source>
</evidence>
<comment type="caution">
    <text evidence="5">The sequence shown here is derived from an EMBL/GenBank/DDBJ whole genome shotgun (WGS) entry which is preliminary data.</text>
</comment>
<keyword evidence="4" id="KW-0663">Pyridoxal phosphate</keyword>
<dbReference type="PANTHER" id="PTHR43797">
    <property type="entry name" value="HOMOCYSTEINE/CYSTEINE SYNTHASE"/>
    <property type="match status" value="1"/>
</dbReference>
<dbReference type="InterPro" id="IPR015422">
    <property type="entry name" value="PyrdxlP-dep_Trfase_small"/>
</dbReference>
<dbReference type="GO" id="GO:0003961">
    <property type="term" value="F:O-acetylhomoserine aminocarboxypropyltransferase activity"/>
    <property type="evidence" value="ECO:0007669"/>
    <property type="project" value="TreeGrafter"/>
</dbReference>
<dbReference type="SUPFAM" id="SSF53383">
    <property type="entry name" value="PLP-dependent transferases"/>
    <property type="match status" value="1"/>
</dbReference>
<evidence type="ECO:0000256" key="3">
    <source>
        <dbReference type="ARBA" id="ARBA00022679"/>
    </source>
</evidence>
<dbReference type="InterPro" id="IPR000277">
    <property type="entry name" value="Cys/Met-Metab_PyrdxlP-dep_enz"/>
</dbReference>
<dbReference type="GO" id="GO:0019346">
    <property type="term" value="P:transsulfuration"/>
    <property type="evidence" value="ECO:0007669"/>
    <property type="project" value="InterPro"/>
</dbReference>
<dbReference type="InterPro" id="IPR015421">
    <property type="entry name" value="PyrdxlP-dep_Trfase_major"/>
</dbReference>
<dbReference type="InterPro" id="IPR006235">
    <property type="entry name" value="OAc-hSer/O-AcSer_sulfhydrylase"/>
</dbReference>
<dbReference type="GO" id="GO:0005737">
    <property type="term" value="C:cytoplasm"/>
    <property type="evidence" value="ECO:0007669"/>
    <property type="project" value="TreeGrafter"/>
</dbReference>
<evidence type="ECO:0000256" key="2">
    <source>
        <dbReference type="ARBA" id="ARBA00009077"/>
    </source>
</evidence>
<dbReference type="GO" id="GO:0030170">
    <property type="term" value="F:pyridoxal phosphate binding"/>
    <property type="evidence" value="ECO:0007669"/>
    <property type="project" value="InterPro"/>
</dbReference>
<protein>
    <submittedName>
        <fullName evidence="5">O-acetylhomoserine/O-acetylserine sulfhydrylase</fullName>
    </submittedName>
</protein>
<dbReference type="GO" id="GO:0004124">
    <property type="term" value="F:cysteine synthase activity"/>
    <property type="evidence" value="ECO:0007669"/>
    <property type="project" value="TreeGrafter"/>
</dbReference>
<dbReference type="EMBL" id="AJWY01009834">
    <property type="protein sequence ID" value="EKC57232.1"/>
    <property type="molecule type" value="Genomic_DNA"/>
</dbReference>
<dbReference type="PANTHER" id="PTHR43797:SF2">
    <property type="entry name" value="HOMOCYSTEINE_CYSTEINE SYNTHASE"/>
    <property type="match status" value="1"/>
</dbReference>
<sequence length="167" mass="18283">ADNTFGAGGYLCQPIKWGANVVLHAATKWIGGHGNSMGGVAIDGGNFDWGNGRYPLISEPSEGYHGFNFWENCGDQAFAVRARCEVLRDTGACQSPFNSFLLLQGLETLSLRVQRSVDNALEMAQWLEKHPKIESVNYPGLKSSPFHDLAKKYLTNGFGGVLTFRVK</sequence>
<proteinExistence type="inferred from homology"/>
<comment type="similarity">
    <text evidence="2">Belongs to the trans-sulfuration enzymes family.</text>
</comment>
<feature type="non-terminal residue" evidence="5">
    <location>
        <position position="167"/>
    </location>
</feature>
<evidence type="ECO:0000313" key="5">
    <source>
        <dbReference type="EMBL" id="EKC57232.1"/>
    </source>
</evidence>
<name>K1S974_9ZZZZ</name>
<gene>
    <name evidence="5" type="ORF">LEA_14457</name>
</gene>
<dbReference type="Gene3D" id="3.40.640.10">
    <property type="entry name" value="Type I PLP-dependent aspartate aminotransferase-like (Major domain)"/>
    <property type="match status" value="1"/>
</dbReference>